<feature type="transmembrane region" description="Helical" evidence="5">
    <location>
        <begin position="138"/>
        <end position="157"/>
    </location>
</feature>
<feature type="transmembrane region" description="Helical" evidence="5">
    <location>
        <begin position="224"/>
        <end position="245"/>
    </location>
</feature>
<gene>
    <name evidence="7" type="ORF">AWH69_06935</name>
</gene>
<dbReference type="AlphaFoldDB" id="A0A176QDJ2"/>
<keyword evidence="2 5" id="KW-0812">Transmembrane</keyword>
<evidence type="ECO:0000256" key="5">
    <source>
        <dbReference type="SAM" id="Phobius"/>
    </source>
</evidence>
<feature type="transmembrane region" description="Helical" evidence="5">
    <location>
        <begin position="307"/>
        <end position="328"/>
    </location>
</feature>
<dbReference type="Proteomes" id="UP000076976">
    <property type="component" value="Unassembled WGS sequence"/>
</dbReference>
<evidence type="ECO:0000313" key="7">
    <source>
        <dbReference type="EMBL" id="OAB87771.1"/>
    </source>
</evidence>
<feature type="transmembrane region" description="Helical" evidence="5">
    <location>
        <begin position="340"/>
        <end position="358"/>
    </location>
</feature>
<dbReference type="PANTHER" id="PTHR42718">
    <property type="entry name" value="MAJOR FACILITATOR SUPERFAMILY MULTIDRUG TRANSPORTER MFSC"/>
    <property type="match status" value="1"/>
</dbReference>
<feature type="transmembrane region" description="Helical" evidence="5">
    <location>
        <begin position="266"/>
        <end position="287"/>
    </location>
</feature>
<dbReference type="STRING" id="262209.AWH69_06935"/>
<evidence type="ECO:0000256" key="4">
    <source>
        <dbReference type="ARBA" id="ARBA00023136"/>
    </source>
</evidence>
<dbReference type="GO" id="GO:0022857">
    <property type="term" value="F:transmembrane transporter activity"/>
    <property type="evidence" value="ECO:0007669"/>
    <property type="project" value="InterPro"/>
</dbReference>
<organism evidence="7 8">
    <name type="scientific">Janibacter melonis</name>
    <dbReference type="NCBI Taxonomy" id="262209"/>
    <lineage>
        <taxon>Bacteria</taxon>
        <taxon>Bacillati</taxon>
        <taxon>Actinomycetota</taxon>
        <taxon>Actinomycetes</taxon>
        <taxon>Micrococcales</taxon>
        <taxon>Intrasporangiaceae</taxon>
        <taxon>Janibacter</taxon>
    </lineage>
</organism>
<evidence type="ECO:0000256" key="3">
    <source>
        <dbReference type="ARBA" id="ARBA00022989"/>
    </source>
</evidence>
<dbReference type="CDD" id="cd17504">
    <property type="entry name" value="MFS_MMR_MDR_like"/>
    <property type="match status" value="1"/>
</dbReference>
<keyword evidence="4 5" id="KW-0472">Membrane</keyword>
<proteinExistence type="predicted"/>
<sequence>MSQTLPAPAASPRAIVPVLAFAGIVAALMQTLVVPLIGDLPQLLGTTATDATWVITATLLAAAVVTPVSGRLGDLYGKRPVMLGCTALLVVGSLVCATASSVVPMIVGRAFQGAAMGLIPLGISVMRDLLPPERLGSSIALMSASLGIGGALGLPAAAAVAEYGSWRGLFWGAAVLALVVAALVHRFLPASGVTAGGRFDVVGALGLGVGLICVLLPITKGADWGWASGRTLVPLVAGVVVLLVWGAYELRTPDPLVDLRVTARPVVLLTNLASVVVGFAMYAQGLVVPQLLQLPTQTGYGLGQDMLQMGLWMAPGGIVMMVVSPVGARLSHARGPRTTLALGALIVSLGYLSAIALMGSTWGLLVAVCVMSAGVGFAYGAMPALIMGSVPISETASANSVNTLMRSIGTTVSSAVIGVVLSHMTTDLGGVPLPSESGFQVGLLLGAAAAALAAGVALLIPQRAARAAEESIESPVEPARA</sequence>
<feature type="domain" description="Major facilitator superfamily (MFS) profile" evidence="6">
    <location>
        <begin position="15"/>
        <end position="465"/>
    </location>
</feature>
<dbReference type="Gene3D" id="1.20.1250.20">
    <property type="entry name" value="MFS general substrate transporter like domains"/>
    <property type="match status" value="1"/>
</dbReference>
<evidence type="ECO:0000259" key="6">
    <source>
        <dbReference type="PROSITE" id="PS50850"/>
    </source>
</evidence>
<evidence type="ECO:0000256" key="1">
    <source>
        <dbReference type="ARBA" id="ARBA00004651"/>
    </source>
</evidence>
<feature type="transmembrane region" description="Helical" evidence="5">
    <location>
        <begin position="169"/>
        <end position="188"/>
    </location>
</feature>
<dbReference type="GO" id="GO:0005886">
    <property type="term" value="C:plasma membrane"/>
    <property type="evidence" value="ECO:0007669"/>
    <property type="project" value="UniProtKB-SubCell"/>
</dbReference>
<comment type="caution">
    <text evidence="7">The sequence shown here is derived from an EMBL/GenBank/DDBJ whole genome shotgun (WGS) entry which is preliminary data.</text>
</comment>
<dbReference type="RefSeq" id="WP_068273480.1">
    <property type="nucleotide sequence ID" value="NZ_LQZG01000002.1"/>
</dbReference>
<feature type="transmembrane region" description="Helical" evidence="5">
    <location>
        <begin position="50"/>
        <end position="69"/>
    </location>
</feature>
<evidence type="ECO:0000313" key="8">
    <source>
        <dbReference type="Proteomes" id="UP000076976"/>
    </source>
</evidence>
<feature type="transmembrane region" description="Helical" evidence="5">
    <location>
        <begin position="81"/>
        <end position="100"/>
    </location>
</feature>
<comment type="subcellular location">
    <subcellularLocation>
        <location evidence="1">Cell membrane</location>
        <topology evidence="1">Multi-pass membrane protein</topology>
    </subcellularLocation>
</comment>
<dbReference type="InterPro" id="IPR036259">
    <property type="entry name" value="MFS_trans_sf"/>
</dbReference>
<feature type="transmembrane region" description="Helical" evidence="5">
    <location>
        <begin position="14"/>
        <end position="38"/>
    </location>
</feature>
<keyword evidence="3 5" id="KW-1133">Transmembrane helix</keyword>
<dbReference type="SUPFAM" id="SSF103473">
    <property type="entry name" value="MFS general substrate transporter"/>
    <property type="match status" value="1"/>
</dbReference>
<dbReference type="EMBL" id="LQZG01000002">
    <property type="protein sequence ID" value="OAB87771.1"/>
    <property type="molecule type" value="Genomic_DNA"/>
</dbReference>
<protein>
    <submittedName>
        <fullName evidence="7">MFS transporter permease</fullName>
    </submittedName>
</protein>
<dbReference type="InterPro" id="IPR011701">
    <property type="entry name" value="MFS"/>
</dbReference>
<feature type="transmembrane region" description="Helical" evidence="5">
    <location>
        <begin position="438"/>
        <end position="460"/>
    </location>
</feature>
<dbReference type="Pfam" id="PF07690">
    <property type="entry name" value="MFS_1"/>
    <property type="match status" value="1"/>
</dbReference>
<evidence type="ECO:0000256" key="2">
    <source>
        <dbReference type="ARBA" id="ARBA00022692"/>
    </source>
</evidence>
<dbReference type="Gene3D" id="1.20.1720.10">
    <property type="entry name" value="Multidrug resistance protein D"/>
    <property type="match status" value="1"/>
</dbReference>
<feature type="transmembrane region" description="Helical" evidence="5">
    <location>
        <begin position="407"/>
        <end position="426"/>
    </location>
</feature>
<dbReference type="InterPro" id="IPR020846">
    <property type="entry name" value="MFS_dom"/>
</dbReference>
<dbReference type="PROSITE" id="PS50850">
    <property type="entry name" value="MFS"/>
    <property type="match status" value="1"/>
</dbReference>
<feature type="transmembrane region" description="Helical" evidence="5">
    <location>
        <begin position="200"/>
        <end position="218"/>
    </location>
</feature>
<keyword evidence="8" id="KW-1185">Reference proteome</keyword>
<accession>A0A176QDJ2</accession>
<reference evidence="7 8" key="1">
    <citation type="submission" date="2016-01" db="EMBL/GenBank/DDBJ databases">
        <title>Janibacter melonis strain CD11_4 genome sequencing and assembly.</title>
        <authorList>
            <person name="Nair G.R."/>
            <person name="Kaur G."/>
            <person name="Chander A.M."/>
            <person name="Mayilraj S."/>
        </authorList>
    </citation>
    <scope>NUCLEOTIDE SEQUENCE [LARGE SCALE GENOMIC DNA]</scope>
    <source>
        <strain evidence="7 8">CD11-4</strain>
    </source>
</reference>
<feature type="transmembrane region" description="Helical" evidence="5">
    <location>
        <begin position="364"/>
        <end position="386"/>
    </location>
</feature>
<name>A0A176QDJ2_9MICO</name>
<dbReference type="PANTHER" id="PTHR42718:SF35">
    <property type="entry name" value="BLL0718 PROTEIN"/>
    <property type="match status" value="1"/>
</dbReference>